<reference evidence="3" key="1">
    <citation type="submission" date="2022-07" db="EMBL/GenBank/DDBJ databases">
        <authorList>
            <person name="Trinca V."/>
            <person name="Uliana J.V.C."/>
            <person name="Torres T.T."/>
            <person name="Ward R.J."/>
            <person name="Monesi N."/>
        </authorList>
    </citation>
    <scope>NUCLEOTIDE SEQUENCE</scope>
    <source>
        <strain evidence="3">HSMRA1968</strain>
        <tissue evidence="3">Whole embryos</tissue>
    </source>
</reference>
<protein>
    <submittedName>
        <fullName evidence="3">Uncharacterized protein</fullName>
    </submittedName>
</protein>
<feature type="region of interest" description="Disordered" evidence="2">
    <location>
        <begin position="183"/>
        <end position="233"/>
    </location>
</feature>
<proteinExistence type="predicted"/>
<comment type="caution">
    <text evidence="3">The sequence shown here is derived from an EMBL/GenBank/DDBJ whole genome shotgun (WGS) entry which is preliminary data.</text>
</comment>
<keyword evidence="4" id="KW-1185">Reference proteome</keyword>
<dbReference type="PANTHER" id="PTHR33173">
    <property type="match status" value="1"/>
</dbReference>
<dbReference type="EMBL" id="WJQU01000002">
    <property type="protein sequence ID" value="KAJ6642842.1"/>
    <property type="molecule type" value="Genomic_DNA"/>
</dbReference>
<dbReference type="AlphaFoldDB" id="A0A9Q0N475"/>
<keyword evidence="1" id="KW-0175">Coiled coil</keyword>
<organism evidence="3 4">
    <name type="scientific">Pseudolycoriella hygida</name>
    <dbReference type="NCBI Taxonomy" id="35572"/>
    <lineage>
        <taxon>Eukaryota</taxon>
        <taxon>Metazoa</taxon>
        <taxon>Ecdysozoa</taxon>
        <taxon>Arthropoda</taxon>
        <taxon>Hexapoda</taxon>
        <taxon>Insecta</taxon>
        <taxon>Pterygota</taxon>
        <taxon>Neoptera</taxon>
        <taxon>Endopterygota</taxon>
        <taxon>Diptera</taxon>
        <taxon>Nematocera</taxon>
        <taxon>Sciaroidea</taxon>
        <taxon>Sciaridae</taxon>
        <taxon>Pseudolycoriella</taxon>
    </lineage>
</organism>
<sequence length="562" mass="64543">MSIKTINEKDIASFQNYLKSEGMKDRVPPESKKEDYYGVFWQIPEKAYILPGHVKFLEQIVDQDSYQKCIASSADSGRNPILDESTIASTSRESIDVSIVELVSNELLNPIENNEAEIRQQNMSQTESQPQLERLLKQIVSWMRKNHKAVYEQRVPFPYVLGNGKRSNFYSSSNFHRHLVRHTQTNKSERVTRSSKSVGSKRKLTNKCAQSGKRKIRNDTSSASEDSNSENDRLRKELSKNYINECDDLVDDLDDKDSINNDFTMDAAKKDCTESRIVEKTGPSARTTTKRNLHVPTDVNESKTVRQLWKENKALRNELQRVEKEKQDQMRSFKKDFNEQLVSENHVVLESLMSAAQRNIYRLRCGYRQDDIIKAFAGYMKMIGGTLAYETLYANLSLCWPSRSTINKFIKDNKPAIVEGKLRKLELLNYLKERNLPLRVSLSGDATRIISTVSYDHATNQLVGFPLPLDEKGMPIAYSYMARNVKEIKEHYESNVTSSNVYVQMAQPISRSVPPFCLITFLTDNRFTAETGSQPMEFHDTQTSKFGHKSGQFRIGWRPSSN</sequence>
<evidence type="ECO:0000256" key="2">
    <source>
        <dbReference type="SAM" id="MobiDB-lite"/>
    </source>
</evidence>
<evidence type="ECO:0000313" key="4">
    <source>
        <dbReference type="Proteomes" id="UP001151699"/>
    </source>
</evidence>
<feature type="coiled-coil region" evidence="1">
    <location>
        <begin position="305"/>
        <end position="336"/>
    </location>
</feature>
<evidence type="ECO:0000256" key="1">
    <source>
        <dbReference type="SAM" id="Coils"/>
    </source>
</evidence>
<dbReference type="Proteomes" id="UP001151699">
    <property type="component" value="Chromosome B"/>
</dbReference>
<dbReference type="OrthoDB" id="10021027at2759"/>
<gene>
    <name evidence="3" type="ORF">Bhyg_07796</name>
</gene>
<evidence type="ECO:0000313" key="3">
    <source>
        <dbReference type="EMBL" id="KAJ6642842.1"/>
    </source>
</evidence>
<accession>A0A9Q0N475</accession>
<dbReference type="PANTHER" id="PTHR33173:SF2">
    <property type="entry name" value="MYND-TYPE DOMAIN-CONTAINING PROTEIN"/>
    <property type="match status" value="1"/>
</dbReference>
<name>A0A9Q0N475_9DIPT</name>